<dbReference type="AlphaFoldDB" id="A0A1G7PX51"/>
<keyword evidence="4" id="KW-1185">Reference proteome</keyword>
<dbReference type="Pfam" id="PF18818">
    <property type="entry name" value="MPTase-PolyVal"/>
    <property type="match status" value="1"/>
</dbReference>
<accession>A0A1G7PX51</accession>
<protein>
    <submittedName>
        <fullName evidence="3">Antirestriction protein ArdC</fullName>
    </submittedName>
</protein>
<dbReference type="PIRSF" id="PIRSF037112">
    <property type="entry name" value="Antirestriction_ArdC"/>
    <property type="match status" value="1"/>
</dbReference>
<sequence>MLAPVRLDAIRRKTVATTNDKPSPADIITNTIIDKLEAGVRPWVKPWRPGLGGRPLRATGEPYRGINCFWLWLCAEGAGYHSRTWMTYRQAQALGGQVREGERSQIAIFYKSYSKAVTSAVTGDTSDEMRRVLRSYAVFNCDQIDGLSPDFYPPPASAVPAADQLPARAQAFINALPAIVHIRGDRAFYDRTADSITMPAIELFATRAYWASTLAHEAGHWSGHPDRLDRRFGKKFGDDAYAFEELCAEMTSALLGADLGLPTAHMDDHAAYIGSWLKVLRKDSRAIMTAAAKAEAAAAYLLRATGLAASGDVEDSVREAA</sequence>
<name>A0A1G7PX51_9SPHN</name>
<dbReference type="InterPro" id="IPR041459">
    <property type="entry name" value="MPTase-PolyVal"/>
</dbReference>
<feature type="domain" description="Polyvalent protein metallopeptidase" evidence="2">
    <location>
        <begin position="168"/>
        <end position="293"/>
    </location>
</feature>
<dbReference type="InterPro" id="IPR017113">
    <property type="entry name" value="Antirestriction_ArdC"/>
</dbReference>
<evidence type="ECO:0000313" key="4">
    <source>
        <dbReference type="Proteomes" id="UP000323502"/>
    </source>
</evidence>
<gene>
    <name evidence="3" type="ORF">SAMN05216557_107122</name>
</gene>
<reference evidence="3 4" key="1">
    <citation type="submission" date="2016-10" db="EMBL/GenBank/DDBJ databases">
        <authorList>
            <person name="Varghese N."/>
            <person name="Submissions S."/>
        </authorList>
    </citation>
    <scope>NUCLEOTIDE SEQUENCE [LARGE SCALE GENOMIC DNA]</scope>
    <source>
        <strain evidence="3 4">S7-754</strain>
    </source>
</reference>
<dbReference type="EMBL" id="FNBI01000007">
    <property type="protein sequence ID" value="SDF90826.1"/>
    <property type="molecule type" value="Genomic_DNA"/>
</dbReference>
<evidence type="ECO:0000259" key="1">
    <source>
        <dbReference type="Pfam" id="PF08401"/>
    </source>
</evidence>
<feature type="domain" description="N-terminal" evidence="1">
    <location>
        <begin position="26"/>
        <end position="139"/>
    </location>
</feature>
<dbReference type="GO" id="GO:0003697">
    <property type="term" value="F:single-stranded DNA binding"/>
    <property type="evidence" value="ECO:0007669"/>
    <property type="project" value="InterPro"/>
</dbReference>
<dbReference type="InterPro" id="IPR013610">
    <property type="entry name" value="ArdC_N"/>
</dbReference>
<organism evidence="3 4">
    <name type="scientific">Sphingomonas carotinifaciens</name>
    <dbReference type="NCBI Taxonomy" id="1166323"/>
    <lineage>
        <taxon>Bacteria</taxon>
        <taxon>Pseudomonadati</taxon>
        <taxon>Pseudomonadota</taxon>
        <taxon>Alphaproteobacteria</taxon>
        <taxon>Sphingomonadales</taxon>
        <taxon>Sphingomonadaceae</taxon>
        <taxon>Sphingomonas</taxon>
    </lineage>
</organism>
<dbReference type="Pfam" id="PF08401">
    <property type="entry name" value="ArdcN"/>
    <property type="match status" value="1"/>
</dbReference>
<evidence type="ECO:0000313" key="3">
    <source>
        <dbReference type="EMBL" id="SDF90826.1"/>
    </source>
</evidence>
<evidence type="ECO:0000259" key="2">
    <source>
        <dbReference type="Pfam" id="PF18818"/>
    </source>
</evidence>
<proteinExistence type="predicted"/>
<dbReference type="Proteomes" id="UP000323502">
    <property type="component" value="Unassembled WGS sequence"/>
</dbReference>